<dbReference type="EMBL" id="JAYMYR010000007">
    <property type="protein sequence ID" value="KAK7354515.1"/>
    <property type="molecule type" value="Genomic_DNA"/>
</dbReference>
<evidence type="ECO:0000256" key="1">
    <source>
        <dbReference type="SAM" id="MobiDB-lite"/>
    </source>
</evidence>
<proteinExistence type="predicted"/>
<feature type="region of interest" description="Disordered" evidence="1">
    <location>
        <begin position="1"/>
        <end position="22"/>
    </location>
</feature>
<dbReference type="AlphaFoldDB" id="A0AAN9QXU9"/>
<gene>
    <name evidence="2" type="ORF">VNO80_19979</name>
</gene>
<dbReference type="Proteomes" id="UP001374584">
    <property type="component" value="Unassembled WGS sequence"/>
</dbReference>
<reference evidence="2 3" key="1">
    <citation type="submission" date="2024-01" db="EMBL/GenBank/DDBJ databases">
        <title>The genomes of 5 underutilized Papilionoideae crops provide insights into root nodulation and disease resistanc.</title>
        <authorList>
            <person name="Jiang F."/>
        </authorList>
    </citation>
    <scope>NUCLEOTIDE SEQUENCE [LARGE SCALE GENOMIC DNA]</scope>
    <source>
        <strain evidence="2">JINMINGXINNONG_FW02</strain>
        <tissue evidence="2">Leaves</tissue>
    </source>
</reference>
<organism evidence="2 3">
    <name type="scientific">Phaseolus coccineus</name>
    <name type="common">Scarlet runner bean</name>
    <name type="synonym">Phaseolus multiflorus</name>
    <dbReference type="NCBI Taxonomy" id="3886"/>
    <lineage>
        <taxon>Eukaryota</taxon>
        <taxon>Viridiplantae</taxon>
        <taxon>Streptophyta</taxon>
        <taxon>Embryophyta</taxon>
        <taxon>Tracheophyta</taxon>
        <taxon>Spermatophyta</taxon>
        <taxon>Magnoliopsida</taxon>
        <taxon>eudicotyledons</taxon>
        <taxon>Gunneridae</taxon>
        <taxon>Pentapetalae</taxon>
        <taxon>rosids</taxon>
        <taxon>fabids</taxon>
        <taxon>Fabales</taxon>
        <taxon>Fabaceae</taxon>
        <taxon>Papilionoideae</taxon>
        <taxon>50 kb inversion clade</taxon>
        <taxon>NPAAA clade</taxon>
        <taxon>indigoferoid/millettioid clade</taxon>
        <taxon>Phaseoleae</taxon>
        <taxon>Phaseolus</taxon>
    </lineage>
</organism>
<evidence type="ECO:0000313" key="3">
    <source>
        <dbReference type="Proteomes" id="UP001374584"/>
    </source>
</evidence>
<comment type="caution">
    <text evidence="2">The sequence shown here is derived from an EMBL/GenBank/DDBJ whole genome shotgun (WGS) entry which is preliminary data.</text>
</comment>
<sequence length="84" mass="9587">MMKRNDKDMNRKKGTENRRGKKFEETAKKNLYFDALSFTVCNVSHVTSHHLPLIIPCLLISPTICLSSEFHVPIVFSNFTTGSD</sequence>
<keyword evidence="3" id="KW-1185">Reference proteome</keyword>
<accession>A0AAN9QXU9</accession>
<evidence type="ECO:0000313" key="2">
    <source>
        <dbReference type="EMBL" id="KAK7354515.1"/>
    </source>
</evidence>
<protein>
    <submittedName>
        <fullName evidence="2">Uncharacterized protein</fullName>
    </submittedName>
</protein>
<name>A0AAN9QXU9_PHACN</name>